<comment type="caution">
    <text evidence="3">The sequence shown here is derived from an EMBL/GenBank/DDBJ whole genome shotgun (WGS) entry which is preliminary data.</text>
</comment>
<feature type="region of interest" description="Disordered" evidence="1">
    <location>
        <begin position="1"/>
        <end position="67"/>
    </location>
</feature>
<evidence type="ECO:0000259" key="2">
    <source>
        <dbReference type="Pfam" id="PF07553"/>
    </source>
</evidence>
<sequence>MAQGETPDPTEEQRTALSKVQTKDDASDADDGFTRVLAECASTTGYPIDGRSDTNKDPDKNPFANAEAAKDGYKVLAFCPDHPQAARIKRNADQASSNDAQGSAQQKEIPAEYQSALSKAQDYSSIMHMSKEGIREQLSSENGEQFSQQAAQYAVENLQADYNANALAKAKEYQETMHMSPAAIQEQLTSQYGEKFTQEEAAYAVQHLNQ</sequence>
<evidence type="ECO:0000256" key="1">
    <source>
        <dbReference type="SAM" id="MobiDB-lite"/>
    </source>
</evidence>
<dbReference type="OrthoDB" id="2004788at2"/>
<dbReference type="AlphaFoldDB" id="A0A318MQY7"/>
<feature type="region of interest" description="Disordered" evidence="1">
    <location>
        <begin position="84"/>
        <end position="109"/>
    </location>
</feature>
<name>A0A318MQY7_9BIFI</name>
<evidence type="ECO:0000313" key="3">
    <source>
        <dbReference type="EMBL" id="PXY83055.1"/>
    </source>
</evidence>
<dbReference type="Proteomes" id="UP000247744">
    <property type="component" value="Unassembled WGS sequence"/>
</dbReference>
<reference evidence="3 4" key="1">
    <citation type="submission" date="2018-05" db="EMBL/GenBank/DDBJ databases">
        <title>Reference genomes for bee gut microbiota database.</title>
        <authorList>
            <person name="Ellegaard K.M."/>
        </authorList>
    </citation>
    <scope>NUCLEOTIDE SEQUENCE [LARGE SCALE GENOMIC DNA]</scope>
    <source>
        <strain evidence="3 4">ESL0200</strain>
    </source>
</reference>
<dbReference type="EMBL" id="QGLL01000006">
    <property type="protein sequence ID" value="PXY83055.1"/>
    <property type="molecule type" value="Genomic_DNA"/>
</dbReference>
<accession>A0A318MQY7</accession>
<dbReference type="Gene3D" id="1.10.10.10">
    <property type="entry name" value="Winged helix-like DNA-binding domain superfamily/Winged helix DNA-binding domain"/>
    <property type="match status" value="2"/>
</dbReference>
<feature type="compositionally biased region" description="Polar residues" evidence="1">
    <location>
        <begin position="93"/>
        <end position="106"/>
    </location>
</feature>
<protein>
    <recommendedName>
        <fullName evidence="2">Putative host cell surface-exposed lipoprotein Ltp-like HTH region domain-containing protein</fullName>
    </recommendedName>
</protein>
<dbReference type="InterPro" id="IPR011434">
    <property type="entry name" value="Ltp-like_HTH"/>
</dbReference>
<gene>
    <name evidence="3" type="ORF">DKK75_04685</name>
</gene>
<dbReference type="InterPro" id="IPR036388">
    <property type="entry name" value="WH-like_DNA-bd_sf"/>
</dbReference>
<organism evidence="3 4">
    <name type="scientific">Bifidobacterium asteroides</name>
    <dbReference type="NCBI Taxonomy" id="1684"/>
    <lineage>
        <taxon>Bacteria</taxon>
        <taxon>Bacillati</taxon>
        <taxon>Actinomycetota</taxon>
        <taxon>Actinomycetes</taxon>
        <taxon>Bifidobacteriales</taxon>
        <taxon>Bifidobacteriaceae</taxon>
        <taxon>Bifidobacterium</taxon>
    </lineage>
</organism>
<feature type="domain" description="Putative host cell surface-exposed lipoprotein Ltp-like HTH region" evidence="2">
    <location>
        <begin position="112"/>
        <end position="158"/>
    </location>
</feature>
<dbReference type="Pfam" id="PF07553">
    <property type="entry name" value="Lipoprotein_Ltp"/>
    <property type="match status" value="2"/>
</dbReference>
<feature type="compositionally biased region" description="Basic and acidic residues" evidence="1">
    <location>
        <begin position="50"/>
        <end position="60"/>
    </location>
</feature>
<proteinExistence type="predicted"/>
<evidence type="ECO:0000313" key="4">
    <source>
        <dbReference type="Proteomes" id="UP000247744"/>
    </source>
</evidence>
<feature type="domain" description="Putative host cell surface-exposed lipoprotein Ltp-like HTH region" evidence="2">
    <location>
        <begin position="161"/>
        <end position="208"/>
    </location>
</feature>